<proteinExistence type="predicted"/>
<accession>A0A1I2PTD2</accession>
<dbReference type="AlphaFoldDB" id="A0A1I2PTD2"/>
<keyword evidence="3" id="KW-0378">Hydrolase</keyword>
<feature type="domain" description="HIT" evidence="2">
    <location>
        <begin position="9"/>
        <end position="110"/>
    </location>
</feature>
<keyword evidence="4" id="KW-1185">Reference proteome</keyword>
<dbReference type="STRING" id="201973.SAMN04488025_12018"/>
<dbReference type="Gene3D" id="3.30.428.10">
    <property type="entry name" value="HIT-like"/>
    <property type="match status" value="1"/>
</dbReference>
<comment type="caution">
    <text evidence="1">Lacks conserved residue(s) required for the propagation of feature annotation.</text>
</comment>
<dbReference type="PROSITE" id="PS51084">
    <property type="entry name" value="HIT_2"/>
    <property type="match status" value="1"/>
</dbReference>
<sequence>MKGDWRRDRIGSALRGENPMVLAKMKSGFAVIGDTQFLPGYCLLLAYPRVESLNRLSLERRRDFLFDMSLIGDAVEQVCRPIRVNYSIYGNRDPFLHAHIFPRYDWEPEELKMHPVWRYPDEKWTDRRYQYNEEKHGELRKRLKEALLDGMKRAYRR</sequence>
<dbReference type="InterPro" id="IPR011146">
    <property type="entry name" value="HIT-like"/>
</dbReference>
<dbReference type="GO" id="GO:0016787">
    <property type="term" value="F:hydrolase activity"/>
    <property type="evidence" value="ECO:0007669"/>
    <property type="project" value="UniProtKB-KW"/>
</dbReference>
<gene>
    <name evidence="3" type="ORF">SAMN04488025_12018</name>
</gene>
<evidence type="ECO:0000259" key="2">
    <source>
        <dbReference type="PROSITE" id="PS51084"/>
    </source>
</evidence>
<organism evidence="3 4">
    <name type="scientific">Planifilum fulgidum</name>
    <dbReference type="NCBI Taxonomy" id="201973"/>
    <lineage>
        <taxon>Bacteria</taxon>
        <taxon>Bacillati</taxon>
        <taxon>Bacillota</taxon>
        <taxon>Bacilli</taxon>
        <taxon>Bacillales</taxon>
        <taxon>Thermoactinomycetaceae</taxon>
        <taxon>Planifilum</taxon>
    </lineage>
</organism>
<evidence type="ECO:0000313" key="3">
    <source>
        <dbReference type="EMBL" id="SFG19314.1"/>
    </source>
</evidence>
<dbReference type="InterPro" id="IPR036265">
    <property type="entry name" value="HIT-like_sf"/>
</dbReference>
<name>A0A1I2PTD2_9BACL</name>
<evidence type="ECO:0000313" key="4">
    <source>
        <dbReference type="Proteomes" id="UP000198661"/>
    </source>
</evidence>
<dbReference type="Proteomes" id="UP000198661">
    <property type="component" value="Unassembled WGS sequence"/>
</dbReference>
<protein>
    <submittedName>
        <fullName evidence="3">Diadenosine tetraphosphate (Ap4A) hydrolase</fullName>
    </submittedName>
</protein>
<evidence type="ECO:0000256" key="1">
    <source>
        <dbReference type="PROSITE-ProRule" id="PRU00464"/>
    </source>
</evidence>
<reference evidence="3 4" key="1">
    <citation type="submission" date="2016-10" db="EMBL/GenBank/DDBJ databases">
        <authorList>
            <person name="de Groot N.N."/>
        </authorList>
    </citation>
    <scope>NUCLEOTIDE SEQUENCE [LARGE SCALE GENOMIC DNA]</scope>
    <source>
        <strain evidence="3 4">DSM 44945</strain>
    </source>
</reference>
<dbReference type="SUPFAM" id="SSF54197">
    <property type="entry name" value="HIT-like"/>
    <property type="match status" value="1"/>
</dbReference>
<dbReference type="EMBL" id="FOOK01000020">
    <property type="protein sequence ID" value="SFG19314.1"/>
    <property type="molecule type" value="Genomic_DNA"/>
</dbReference>